<accession>A0A1Q6I6Y2</accession>
<evidence type="ECO:0000256" key="1">
    <source>
        <dbReference type="ARBA" id="ARBA00007435"/>
    </source>
</evidence>
<reference evidence="3 4" key="1">
    <citation type="journal article" date="2016" name="Nat. Biotechnol.">
        <title>Measurement of bacterial replication rates in microbial communities.</title>
        <authorList>
            <person name="Brown C.T."/>
            <person name="Olm M.R."/>
            <person name="Thomas B.C."/>
            <person name="Banfield J.F."/>
        </authorList>
    </citation>
    <scope>NUCLEOTIDE SEQUENCE [LARGE SCALE GENOMIC DNA]</scope>
    <source>
        <strain evidence="3">45_41</strain>
    </source>
</reference>
<dbReference type="PANTHER" id="PTHR34477">
    <property type="entry name" value="UPF0213 PROTEIN YHBQ"/>
    <property type="match status" value="1"/>
</dbReference>
<dbReference type="InterPro" id="IPR000305">
    <property type="entry name" value="GIY-YIG_endonuc"/>
</dbReference>
<dbReference type="Proteomes" id="UP000186549">
    <property type="component" value="Unassembled WGS sequence"/>
</dbReference>
<sequence length="402" mass="47620">MTYQIYIYTLALKDGYYYVGKTIDPDRRFNEHFSDKGAVWTKLHPPVSVIEKESFLVSSLEEEDRWENHQTIKMMKAKGWQMVRGGYWCNVGEIETIKYLQHCGYFLDIDIKDISFSKREYYIYLLELENNKYYVGYSRSLKSALKRQEKGTASNWTYINKPIRLLKYQEAVFENGIPDMNMVNEWVLQCGAEYGYENVRGGSFNLLEPEQHLGAIQSFLQKKGKGVNVTNFSNYSKLLEDYEKNNPEIDYDLPLNDNERIMVVYVLALEDGYYHVSYSSNLTALMQKYEKGKYCEWCKLHTPVKLLEIIPVICPKDHLEIIEELDPIVEKYFNEYGAEKVRGGRFSIVDEKLHLKKVFERYKIDECKYIRYTQKEMNHLKYERKKSRKTNRGCKLNCVSKE</sequence>
<dbReference type="CDD" id="cd00719">
    <property type="entry name" value="GIY-YIG_SF"/>
    <property type="match status" value="1"/>
</dbReference>
<feature type="domain" description="GIY-YIG" evidence="2">
    <location>
        <begin position="1"/>
        <end position="81"/>
    </location>
</feature>
<comment type="similarity">
    <text evidence="1">Belongs to the UPF0213 family.</text>
</comment>
<name>A0A1Q6I6Y2_BACUN</name>
<comment type="caution">
    <text evidence="3">The sequence shown here is derived from an EMBL/GenBank/DDBJ whole genome shotgun (WGS) entry which is preliminary data.</text>
</comment>
<dbReference type="EMBL" id="MNQU01000190">
    <property type="protein sequence ID" value="OKZ34618.1"/>
    <property type="molecule type" value="Genomic_DNA"/>
</dbReference>
<evidence type="ECO:0000259" key="2">
    <source>
        <dbReference type="PROSITE" id="PS50164"/>
    </source>
</evidence>
<gene>
    <name evidence="3" type="ORF">BHV79_07825</name>
</gene>
<dbReference type="PANTHER" id="PTHR34477:SF1">
    <property type="entry name" value="UPF0213 PROTEIN YHBQ"/>
    <property type="match status" value="1"/>
</dbReference>
<dbReference type="Pfam" id="PF01541">
    <property type="entry name" value="GIY-YIG"/>
    <property type="match status" value="1"/>
</dbReference>
<protein>
    <submittedName>
        <fullName evidence="3">Excinuclease ABC subunit C</fullName>
    </submittedName>
</protein>
<dbReference type="InterPro" id="IPR050190">
    <property type="entry name" value="UPF0213_domain"/>
</dbReference>
<evidence type="ECO:0000313" key="4">
    <source>
        <dbReference type="Proteomes" id="UP000186549"/>
    </source>
</evidence>
<dbReference type="InterPro" id="IPR035901">
    <property type="entry name" value="GIY-YIG_endonuc_sf"/>
</dbReference>
<dbReference type="SUPFAM" id="SSF82771">
    <property type="entry name" value="GIY-YIG endonuclease"/>
    <property type="match status" value="1"/>
</dbReference>
<evidence type="ECO:0000313" key="3">
    <source>
        <dbReference type="EMBL" id="OKZ34618.1"/>
    </source>
</evidence>
<dbReference type="PROSITE" id="PS50164">
    <property type="entry name" value="GIY_YIG"/>
    <property type="match status" value="1"/>
</dbReference>
<dbReference type="AlphaFoldDB" id="A0A1Q6I6Y2"/>
<proteinExistence type="inferred from homology"/>
<organism evidence="3 4">
    <name type="scientific">Bacteroides uniformis</name>
    <dbReference type="NCBI Taxonomy" id="820"/>
    <lineage>
        <taxon>Bacteria</taxon>
        <taxon>Pseudomonadati</taxon>
        <taxon>Bacteroidota</taxon>
        <taxon>Bacteroidia</taxon>
        <taxon>Bacteroidales</taxon>
        <taxon>Bacteroidaceae</taxon>
        <taxon>Bacteroides</taxon>
    </lineage>
</organism>
<dbReference type="Gene3D" id="3.40.1440.10">
    <property type="entry name" value="GIY-YIG endonuclease"/>
    <property type="match status" value="2"/>
</dbReference>